<reference evidence="1 2" key="1">
    <citation type="submission" date="2015-09" db="EMBL/GenBank/DDBJ databases">
        <title>Bacillus cereus food isolates.</title>
        <authorList>
            <person name="Boekhorst J."/>
        </authorList>
    </citation>
    <scope>NUCLEOTIDE SEQUENCE [LARGE SCALE GENOMIC DNA]</scope>
    <source>
        <strain evidence="1 2">B4082</strain>
    </source>
</reference>
<accession>A0A162N4S0</accession>
<protein>
    <recommendedName>
        <fullName evidence="3">Lipoprotein</fullName>
    </recommendedName>
</protein>
<evidence type="ECO:0000313" key="2">
    <source>
        <dbReference type="Proteomes" id="UP000076501"/>
    </source>
</evidence>
<dbReference type="PROSITE" id="PS51257">
    <property type="entry name" value="PROKAR_LIPOPROTEIN"/>
    <property type="match status" value="1"/>
</dbReference>
<dbReference type="RefSeq" id="WP_063222398.1">
    <property type="nucleotide sequence ID" value="NZ_JBAWLH010000021.1"/>
</dbReference>
<comment type="caution">
    <text evidence="1">The sequence shown here is derived from an EMBL/GenBank/DDBJ whole genome shotgun (WGS) entry which is preliminary data.</text>
</comment>
<dbReference type="Proteomes" id="UP000076501">
    <property type="component" value="Unassembled WGS sequence"/>
</dbReference>
<organism evidence="1 2">
    <name type="scientific">Bacillus cereus</name>
    <dbReference type="NCBI Taxonomy" id="1396"/>
    <lineage>
        <taxon>Bacteria</taxon>
        <taxon>Bacillati</taxon>
        <taxon>Bacillota</taxon>
        <taxon>Bacilli</taxon>
        <taxon>Bacillales</taxon>
        <taxon>Bacillaceae</taxon>
        <taxon>Bacillus</taxon>
        <taxon>Bacillus cereus group</taxon>
    </lineage>
</organism>
<dbReference type="PATRIC" id="fig|1396.539.peg.2915"/>
<dbReference type="EMBL" id="LJKA01000032">
    <property type="protein sequence ID" value="KZD37182.1"/>
    <property type="molecule type" value="Genomic_DNA"/>
</dbReference>
<proteinExistence type="predicted"/>
<evidence type="ECO:0008006" key="3">
    <source>
        <dbReference type="Google" id="ProtNLM"/>
    </source>
</evidence>
<name>A0A162N4S0_BACCE</name>
<evidence type="ECO:0000313" key="1">
    <source>
        <dbReference type="EMBL" id="KZD37182.1"/>
    </source>
</evidence>
<gene>
    <name evidence="1" type="ORF">B4082_2060</name>
</gene>
<dbReference type="AlphaFoldDB" id="A0A162N4S0"/>
<sequence length="107" mass="11863">MGNLKKKNIIILIIVTIIALTIGCTAKSIHDRNITKEKAAIAAIVHIKKKENIDVIVTKVDIRSAVSSGMIRVSGHVKDQKNRNFFVSISKRQNYSVVGWGLDHLES</sequence>